<reference evidence="10 11" key="1">
    <citation type="submission" date="2013-04" db="EMBL/GenBank/DDBJ databases">
        <title>Genome sequence of Chlamydia psittaci 10-1398/11.</title>
        <authorList>
            <person name="Huot-Creasy H."/>
            <person name="McCracken C.L."/>
            <person name="Humphries M."/>
            <person name="Sachse K."/>
            <person name="Laroucau K."/>
            <person name="Bavoil P."/>
            <person name="Myers G.S."/>
        </authorList>
    </citation>
    <scope>NUCLEOTIDE SEQUENCE [LARGE SCALE GENOMIC DNA]</scope>
    <source>
        <strain evidence="10 11">10_1398_11</strain>
    </source>
</reference>
<evidence type="ECO:0000256" key="9">
    <source>
        <dbReference type="SAM" id="SignalP"/>
    </source>
</evidence>
<evidence type="ECO:0000256" key="1">
    <source>
        <dbReference type="ARBA" id="ARBA00004571"/>
    </source>
</evidence>
<proteinExistence type="predicted"/>
<sequence>MNSKLVKRLRLATLSFLALSGAFSSSLYATPAGNPATPVLPGINPEQQGWGALELCRSYDLFAALAGSLKVGFCGDYIFSESSRVSDVPVITSVTTLSGSGPATQVISTEKTMDFDLTNSRTNVSCVFASISLQDISSVFIPLLDVSFEVKIGGLKDYCRLPVNAYRDFTSSPLATESQATNGLIEMQTNYGFVWDLCLRKILWKDGVSFIGASASYRHAACPIDYVVIHNQANPEVFFADSNGKMSHKEWGAHLGMTTYVNDYILPYIGVGVGNTTRMAPADCFNRLESEFTNLKFKVRKINSYRRVMFCCGATSCPSNNFFYTVEGRWGCQRAVHVAGGFHF</sequence>
<dbReference type="RefSeq" id="WP_020370611.1">
    <property type="nucleotide sequence ID" value="NZ_KE360208.1"/>
</dbReference>
<dbReference type="GO" id="GO:0005198">
    <property type="term" value="F:structural molecule activity"/>
    <property type="evidence" value="ECO:0007669"/>
    <property type="project" value="InterPro"/>
</dbReference>
<evidence type="ECO:0000256" key="7">
    <source>
        <dbReference type="ARBA" id="ARBA00023136"/>
    </source>
</evidence>
<keyword evidence="6" id="KW-0626">Porin</keyword>
<evidence type="ECO:0000256" key="5">
    <source>
        <dbReference type="ARBA" id="ARBA00023065"/>
    </source>
</evidence>
<protein>
    <submittedName>
        <fullName evidence="10">Outer membrane protein B</fullName>
    </submittedName>
</protein>
<dbReference type="GO" id="GO:0015288">
    <property type="term" value="F:porin activity"/>
    <property type="evidence" value="ECO:0007669"/>
    <property type="project" value="UniProtKB-KW"/>
</dbReference>
<evidence type="ECO:0000256" key="4">
    <source>
        <dbReference type="ARBA" id="ARBA00022692"/>
    </source>
</evidence>
<keyword evidence="2" id="KW-0813">Transport</keyword>
<evidence type="ECO:0000256" key="6">
    <source>
        <dbReference type="ARBA" id="ARBA00023114"/>
    </source>
</evidence>
<evidence type="ECO:0000256" key="8">
    <source>
        <dbReference type="ARBA" id="ARBA00023237"/>
    </source>
</evidence>
<dbReference type="OrthoDB" id="17228at2"/>
<feature type="chain" id="PRO_5004542758" evidence="9">
    <location>
        <begin position="30"/>
        <end position="344"/>
    </location>
</feature>
<dbReference type="GO" id="GO:0046930">
    <property type="term" value="C:pore complex"/>
    <property type="evidence" value="ECO:0007669"/>
    <property type="project" value="UniProtKB-KW"/>
</dbReference>
<keyword evidence="4" id="KW-0812">Transmembrane</keyword>
<evidence type="ECO:0000256" key="2">
    <source>
        <dbReference type="ARBA" id="ARBA00022448"/>
    </source>
</evidence>
<evidence type="ECO:0000313" key="10">
    <source>
        <dbReference type="EMBL" id="EPP34818.1"/>
    </source>
</evidence>
<dbReference type="GO" id="GO:0006811">
    <property type="term" value="P:monoatomic ion transport"/>
    <property type="evidence" value="ECO:0007669"/>
    <property type="project" value="UniProtKB-KW"/>
</dbReference>
<comment type="subcellular location">
    <subcellularLocation>
        <location evidence="1">Cell outer membrane</location>
        <topology evidence="1">Multi-pass membrane protein</topology>
    </subcellularLocation>
</comment>
<comment type="caution">
    <text evidence="10">The sequence shown here is derived from an EMBL/GenBank/DDBJ whole genome shotgun (WGS) entry which is preliminary data.</text>
</comment>
<feature type="signal peptide" evidence="9">
    <location>
        <begin position="1"/>
        <end position="29"/>
    </location>
</feature>
<keyword evidence="7" id="KW-0472">Membrane</keyword>
<name>S7J3N3_9CHLA</name>
<dbReference type="AlphaFoldDB" id="S7J3N3"/>
<dbReference type="GO" id="GO:0009279">
    <property type="term" value="C:cell outer membrane"/>
    <property type="evidence" value="ECO:0007669"/>
    <property type="project" value="UniProtKB-SubCell"/>
</dbReference>
<evidence type="ECO:0000313" key="11">
    <source>
        <dbReference type="Proteomes" id="UP000016200"/>
    </source>
</evidence>
<keyword evidence="9" id="KW-0732">Signal</keyword>
<dbReference type="Pfam" id="PF01308">
    <property type="entry name" value="Chlam_OMP"/>
    <property type="match status" value="1"/>
</dbReference>
<keyword evidence="8" id="KW-0998">Cell outer membrane</keyword>
<evidence type="ECO:0000256" key="3">
    <source>
        <dbReference type="ARBA" id="ARBA00022452"/>
    </source>
</evidence>
<dbReference type="InterPro" id="IPR000604">
    <property type="entry name" value="Major_OMP_Chlamydia"/>
</dbReference>
<gene>
    <name evidence="10" type="primary">ompB</name>
    <name evidence="10" type="ORF">CP10139811_0634</name>
</gene>
<dbReference type="HOGENOM" id="CLU_815590_0_0_0"/>
<keyword evidence="5" id="KW-0406">Ion transport</keyword>
<accession>S7J3N3</accession>
<organism evidence="10 11">
    <name type="scientific">Chlamydia ibidis</name>
    <dbReference type="NCBI Taxonomy" id="1405396"/>
    <lineage>
        <taxon>Bacteria</taxon>
        <taxon>Pseudomonadati</taxon>
        <taxon>Chlamydiota</taxon>
        <taxon>Chlamydiia</taxon>
        <taxon>Chlamydiales</taxon>
        <taxon>Chlamydiaceae</taxon>
        <taxon>Chlamydia/Chlamydophila group</taxon>
        <taxon>Chlamydia</taxon>
    </lineage>
</organism>
<dbReference type="Proteomes" id="UP000016200">
    <property type="component" value="Unassembled WGS sequence"/>
</dbReference>
<keyword evidence="3" id="KW-1134">Transmembrane beta strand</keyword>
<dbReference type="PATRIC" id="fig|1238237.3.peg.743"/>
<dbReference type="EMBL" id="ATNB01000159">
    <property type="protein sequence ID" value="EPP34818.1"/>
    <property type="molecule type" value="Genomic_DNA"/>
</dbReference>